<dbReference type="Proteomes" id="UP000248857">
    <property type="component" value="Unassembled WGS sequence"/>
</dbReference>
<accession>A0A2W1JPL6</accession>
<dbReference type="AlphaFoldDB" id="A0A2W1JPL6"/>
<evidence type="ECO:0000313" key="3">
    <source>
        <dbReference type="Proteomes" id="UP000248857"/>
    </source>
</evidence>
<name>A0A2W1JPL6_9CYAN</name>
<dbReference type="SUPFAM" id="SSF53335">
    <property type="entry name" value="S-adenosyl-L-methionine-dependent methyltransferases"/>
    <property type="match status" value="1"/>
</dbReference>
<sequence>MKSMSNFVLRPNTSDEIIRQYIWEHNEYRIPETLQPTDVIIDIGAHIGSFSHLCWQRGARKIFAFEPFPENFELCQSNLAATSVTLANKAVWTLDPSPLSPLFLTGFSPMLLDGPDPITPGDMNTGTPSVFGSAGKAVETIALDDIIGDQSVRILKVDCEGSEFPILLTAKRLKQVQYITGEYHLMEKWPAAALMDGYTEYTLGDLADCLTSLRFRVEFVPFKDPSFAARVGNFFAYNLDWSED</sequence>
<gene>
    <name evidence="2" type="ORF">C1752_00097</name>
</gene>
<dbReference type="InterPro" id="IPR006342">
    <property type="entry name" value="FkbM_mtfrase"/>
</dbReference>
<dbReference type="Pfam" id="PF05050">
    <property type="entry name" value="Methyltransf_21"/>
    <property type="match status" value="1"/>
</dbReference>
<feature type="domain" description="Methyltransferase FkbM" evidence="1">
    <location>
        <begin position="42"/>
        <end position="185"/>
    </location>
</feature>
<comment type="caution">
    <text evidence="2">The sequence shown here is derived from an EMBL/GenBank/DDBJ whole genome shotgun (WGS) entry which is preliminary data.</text>
</comment>
<keyword evidence="3" id="KW-1185">Reference proteome</keyword>
<proteinExistence type="predicted"/>
<reference evidence="2 3" key="1">
    <citation type="journal article" date="2018" name="Sci. Rep.">
        <title>A novel species of the marine cyanobacterium Acaryochloris with a unique pigment content and lifestyle.</title>
        <authorList>
            <person name="Partensky F."/>
            <person name="Six C."/>
            <person name="Ratin M."/>
            <person name="Garczarek L."/>
            <person name="Vaulot D."/>
            <person name="Probert I."/>
            <person name="Calteau A."/>
            <person name="Gourvil P."/>
            <person name="Marie D."/>
            <person name="Grebert T."/>
            <person name="Bouchier C."/>
            <person name="Le Panse S."/>
            <person name="Gachenot M."/>
            <person name="Rodriguez F."/>
            <person name="Garrido J.L."/>
        </authorList>
    </citation>
    <scope>NUCLEOTIDE SEQUENCE [LARGE SCALE GENOMIC DNA]</scope>
    <source>
        <strain evidence="2 3">RCC1774</strain>
    </source>
</reference>
<protein>
    <recommendedName>
        <fullName evidence="1">Methyltransferase FkbM domain-containing protein</fullName>
    </recommendedName>
</protein>
<dbReference type="Gene3D" id="3.40.50.150">
    <property type="entry name" value="Vaccinia Virus protein VP39"/>
    <property type="match status" value="1"/>
</dbReference>
<dbReference type="PANTHER" id="PTHR34203:SF15">
    <property type="entry name" value="SLL1173 PROTEIN"/>
    <property type="match status" value="1"/>
</dbReference>
<evidence type="ECO:0000313" key="2">
    <source>
        <dbReference type="EMBL" id="PZD75253.1"/>
    </source>
</evidence>
<dbReference type="PANTHER" id="PTHR34203">
    <property type="entry name" value="METHYLTRANSFERASE, FKBM FAMILY PROTEIN"/>
    <property type="match status" value="1"/>
</dbReference>
<evidence type="ECO:0000259" key="1">
    <source>
        <dbReference type="Pfam" id="PF05050"/>
    </source>
</evidence>
<dbReference type="InterPro" id="IPR029063">
    <property type="entry name" value="SAM-dependent_MTases_sf"/>
</dbReference>
<dbReference type="EMBL" id="PQWO01000001">
    <property type="protein sequence ID" value="PZD75253.1"/>
    <property type="molecule type" value="Genomic_DNA"/>
</dbReference>
<organism evidence="2 3">
    <name type="scientific">Acaryochloris thomasi RCC1774</name>
    <dbReference type="NCBI Taxonomy" id="1764569"/>
    <lineage>
        <taxon>Bacteria</taxon>
        <taxon>Bacillati</taxon>
        <taxon>Cyanobacteriota</taxon>
        <taxon>Cyanophyceae</taxon>
        <taxon>Acaryochloridales</taxon>
        <taxon>Acaryochloridaceae</taxon>
        <taxon>Acaryochloris</taxon>
        <taxon>Acaryochloris thomasi</taxon>
    </lineage>
</organism>
<dbReference type="NCBIfam" id="TIGR01444">
    <property type="entry name" value="fkbM_fam"/>
    <property type="match status" value="1"/>
</dbReference>
<dbReference type="InterPro" id="IPR052514">
    <property type="entry name" value="SAM-dependent_MTase"/>
</dbReference>